<organism evidence="1 2">
    <name type="scientific">Pararge aegeria aegeria</name>
    <dbReference type="NCBI Taxonomy" id="348720"/>
    <lineage>
        <taxon>Eukaryota</taxon>
        <taxon>Metazoa</taxon>
        <taxon>Ecdysozoa</taxon>
        <taxon>Arthropoda</taxon>
        <taxon>Hexapoda</taxon>
        <taxon>Insecta</taxon>
        <taxon>Pterygota</taxon>
        <taxon>Neoptera</taxon>
        <taxon>Endopterygota</taxon>
        <taxon>Lepidoptera</taxon>
        <taxon>Glossata</taxon>
        <taxon>Ditrysia</taxon>
        <taxon>Papilionoidea</taxon>
        <taxon>Nymphalidae</taxon>
        <taxon>Satyrinae</taxon>
        <taxon>Satyrini</taxon>
        <taxon>Parargina</taxon>
        <taxon>Pararge</taxon>
    </lineage>
</organism>
<comment type="caution">
    <text evidence="1">The sequence shown here is derived from an EMBL/GenBank/DDBJ whole genome shotgun (WGS) entry which is preliminary data.</text>
</comment>
<name>A0A8S4S6V5_9NEOP</name>
<proteinExistence type="predicted"/>
<reference evidence="1" key="1">
    <citation type="submission" date="2022-03" db="EMBL/GenBank/DDBJ databases">
        <authorList>
            <person name="Lindestad O."/>
        </authorList>
    </citation>
    <scope>NUCLEOTIDE SEQUENCE</scope>
</reference>
<evidence type="ECO:0000313" key="2">
    <source>
        <dbReference type="Proteomes" id="UP000838756"/>
    </source>
</evidence>
<gene>
    <name evidence="1" type="primary">jg26104</name>
    <name evidence="1" type="ORF">PAEG_LOCUS23130</name>
</gene>
<dbReference type="AlphaFoldDB" id="A0A8S4S6V5"/>
<sequence>MRVLGRRSHRRVDRAHFYFGTNAATRDELAAAPAHTCRPSLVNVYVSPTEHAPGITTTKLVEYNPMKTIVCEYESSNQ</sequence>
<protein>
    <submittedName>
        <fullName evidence="1">Jg26104 protein</fullName>
    </submittedName>
</protein>
<dbReference type="EMBL" id="CAKXAJ010026117">
    <property type="protein sequence ID" value="CAH2257273.1"/>
    <property type="molecule type" value="Genomic_DNA"/>
</dbReference>
<dbReference type="Proteomes" id="UP000838756">
    <property type="component" value="Unassembled WGS sequence"/>
</dbReference>
<accession>A0A8S4S6V5</accession>
<evidence type="ECO:0000313" key="1">
    <source>
        <dbReference type="EMBL" id="CAH2257273.1"/>
    </source>
</evidence>
<keyword evidence="2" id="KW-1185">Reference proteome</keyword>